<evidence type="ECO:0000256" key="7">
    <source>
        <dbReference type="ARBA" id="ARBA00022884"/>
    </source>
</evidence>
<keyword evidence="6 12" id="KW-0460">Magnesium</keyword>
<comment type="domain">
    <text evidence="12">Has 2 endonuclease domains. The discontinuous RuvC-like domain cleaves the target DNA noncomplementary to crRNA while the HNH nuclease domain cleaves the target DNA complementary to crRNA.</text>
</comment>
<evidence type="ECO:0000256" key="4">
    <source>
        <dbReference type="ARBA" id="ARBA00022759"/>
    </source>
</evidence>
<evidence type="ECO:0000256" key="12">
    <source>
        <dbReference type="HAMAP-Rule" id="MF_01480"/>
    </source>
</evidence>
<dbReference type="Proteomes" id="UP000829476">
    <property type="component" value="Chromosome"/>
</dbReference>
<comment type="similarity">
    <text evidence="12">Belongs to the CRISPR-associated Cas9 family.</text>
</comment>
<dbReference type="EMBL" id="CP094326">
    <property type="protein sequence ID" value="UNY99626.1"/>
    <property type="molecule type" value="Genomic_DNA"/>
</dbReference>
<keyword evidence="10" id="KW-0464">Manganese</keyword>
<organism evidence="14 15">
    <name type="scientific">Zhouia spongiae</name>
    <dbReference type="NCBI Taxonomy" id="2202721"/>
    <lineage>
        <taxon>Bacteria</taxon>
        <taxon>Pseudomonadati</taxon>
        <taxon>Bacteroidota</taxon>
        <taxon>Flavobacteriia</taxon>
        <taxon>Flavobacteriales</taxon>
        <taxon>Flavobacteriaceae</taxon>
        <taxon>Zhouia</taxon>
    </lineage>
</organism>
<feature type="binding site" evidence="12">
    <location>
        <position position="705"/>
    </location>
    <ligand>
        <name>Mg(2+)</name>
        <dbReference type="ChEBI" id="CHEBI:18420"/>
        <label>1</label>
    </ligand>
</feature>
<dbReference type="EC" id="3.1.-.-" evidence="12"/>
<evidence type="ECO:0000256" key="8">
    <source>
        <dbReference type="ARBA" id="ARBA00023118"/>
    </source>
</evidence>
<feature type="binding site" evidence="12">
    <location>
        <position position="7"/>
    </location>
    <ligand>
        <name>Mg(2+)</name>
        <dbReference type="ChEBI" id="CHEBI:18420"/>
        <label>1</label>
    </ligand>
</feature>
<feature type="active site" description="For RuvC-like nuclease domain" evidence="12">
    <location>
        <position position="7"/>
    </location>
</feature>
<feature type="binding site" evidence="12">
    <location>
        <position position="994"/>
    </location>
    <ligand>
        <name>Mg(2+)</name>
        <dbReference type="ChEBI" id="CHEBI:18420"/>
        <label>2</label>
    </ligand>
</feature>
<proteinExistence type="inferred from homology"/>
<dbReference type="InterPro" id="IPR003615">
    <property type="entry name" value="HNH_nuc"/>
</dbReference>
<sequence length="1461" mass="173372">MTKLGLDLGGSSAGWAKNEDGKIVKSGVITFDTGMFKGQSGGYISPTRERREARSKRNLIKSRKYRKWELLKILVQMKFVPLEEQELQVWSKYQKGRTRKFPESKNFLKWLACDFTYEGSEKHKNPYQLRVKALDQKLTKHEFGRALYHIVQRRGYKDIGETDKETEKQIERRNEDCFKSALDKYGTIAKALNVEFLKKGKRARNQYPLREEYQHELEAICKAQGYNIEKDVEKDYKDEFVKSLWKAIIWQQPLKTQKGNIGKCTLEPAKPRCPVSHPIFEIFRAWQFINTIKFFDENNEKQPLSQEMRERLFFDKFLKKDSNFKFEEIRKFLDKKFGKAKKYNYPIDRKTGKYDTSVSGMPICKGFVDLFDEKAMSALDNIEQYHIGNAPKIIDKYSIYDLWHILFAFDKRTAKDEDFLEKFANDKLGIQNIVRKKKGIEVSVSPLVELKEKFLQGYADLSVKALCKIIPFLKEGYLYNEAVVLAKIPELTDSNWQEKRDVITNVLKKAYQLYNERKTIINIANNLIDKHKGLSPQEMFAYKDFEYTLKPDDVEEIKKACEGSFGETSWENVEDKERILQEVGYEYQDYFYDTKRAYRKSSTLTDIFKDALKENEIELKGELYHHSNRENRYNKNLKTNRKTGEKHLPTYKDTGIEILPVPYIDSIKNPMFNKSMSILRKLINELILAGEIDEDTEVVVELARELNDNNKRAAIEQYQNLRRDNREKYRLFLKEYKNNEKSNLNIEESIPLFEMWAEQTFEETKDENKSEVSNRNHIEILREKDAVKRYELWMEQKGQCMYTGKMISITQLFSNEIDIMHTIPRWLLPDNTMANMTVGFARYNRDLQEQKLPKECNNYFNDSDGWGTAIEPRLEMWKQERDKWKWKYDGVKKPKVNEDEKKKNDRIKAKHYFKMHLDYWKDKVERFEADEVKDSWVRRQLVDTQMVSKYAREYLKLYFKKVAVQKGTVTADFRKLFGFQEEDEIKSRNKHTHHAIDASVLTLIPVNSSRREEILKTYYKADEDKDKVALKRLRAMVKPFSDFNPQELIREIEGKTLIVNYEKDRILNQAVKKVRKRGKIQYVKDKQGKLVLDKEGNRIVKYAKGDTIRSALYAQTYLGKIKDVERYDDGHPKRKNGDWEYKTGKDEFLFVKREDINKVKTSDKLIQSIIDPVVRNLVDGQKKNGIIKDYQGNIIRHVRIKAKTGREVKERINYRSEHDYKNKFYSEAGKIPYAVLLQKSIDGKVEREMLPIASFEVAKAYKQYGKFNFDSFINEQYPEFKDWDKELLKVGQKVLVLKNDKEFDEKNNLDFQHKRLYVITQFSEGSIWLQYHLEANPDNVENNVKLIKDEYLKKLEKKYGLPEVQENNIIENVVERKKDYEKRKFSFNSIKDYRPARLAEYLGEKEVKKILYKLRTDYAARPSKIGEEVQPSLLKMSKENWNYLYEDKDFEVTMLGELNWL</sequence>
<evidence type="ECO:0000256" key="6">
    <source>
        <dbReference type="ARBA" id="ARBA00022842"/>
    </source>
</evidence>
<evidence type="ECO:0000256" key="3">
    <source>
        <dbReference type="ARBA" id="ARBA00022723"/>
    </source>
</evidence>
<protein>
    <recommendedName>
        <fullName evidence="12">CRISPR-associated endonuclease Cas9</fullName>
        <ecNumber evidence="12">3.1.-.-</ecNumber>
    </recommendedName>
</protein>
<feature type="binding site" evidence="12">
    <location>
        <position position="701"/>
    </location>
    <ligand>
        <name>Mg(2+)</name>
        <dbReference type="ChEBI" id="CHEBI:18420"/>
        <label>1</label>
    </ligand>
</feature>
<feature type="active site" description="Proton acceptor for HNH nuclease domain" evidence="12">
    <location>
        <position position="821"/>
    </location>
</feature>
<dbReference type="Pfam" id="PF18541">
    <property type="entry name" value="RuvC_III"/>
    <property type="match status" value="1"/>
</dbReference>
<keyword evidence="3 12" id="KW-0479">Metal-binding</keyword>
<dbReference type="InterPro" id="IPR028629">
    <property type="entry name" value="Cas9"/>
</dbReference>
<feature type="domain" description="HNH Cas9-type" evidence="13">
    <location>
        <begin position="739"/>
        <end position="908"/>
    </location>
</feature>
<evidence type="ECO:0000313" key="15">
    <source>
        <dbReference type="Proteomes" id="UP000829476"/>
    </source>
</evidence>
<keyword evidence="8 12" id="KW-0051">Antiviral defense</keyword>
<dbReference type="RefSeq" id="WP_242937999.1">
    <property type="nucleotide sequence ID" value="NZ_CP094326.1"/>
</dbReference>
<dbReference type="InterPro" id="IPR036397">
    <property type="entry name" value="RNaseH_sf"/>
</dbReference>
<comment type="subunit">
    <text evidence="11 12">Monomer. Binds crRNA and tracrRNA.</text>
</comment>
<dbReference type="Gene3D" id="3.30.420.10">
    <property type="entry name" value="Ribonuclease H-like superfamily/Ribonuclease H"/>
    <property type="match status" value="1"/>
</dbReference>
<evidence type="ECO:0000256" key="9">
    <source>
        <dbReference type="ARBA" id="ARBA00023125"/>
    </source>
</evidence>
<keyword evidence="4 12" id="KW-0255">Endonuclease</keyword>
<dbReference type="InterPro" id="IPR033114">
    <property type="entry name" value="HNH_CAS9"/>
</dbReference>
<dbReference type="NCBIfam" id="TIGR01865">
    <property type="entry name" value="cas_Csn1"/>
    <property type="match status" value="2"/>
</dbReference>
<name>A0ABY3YPK3_9FLAO</name>
<evidence type="ECO:0000256" key="1">
    <source>
        <dbReference type="ARBA" id="ARBA00001946"/>
    </source>
</evidence>
<reference evidence="14 15" key="1">
    <citation type="journal article" date="2018" name="Int. J. Syst. Evol. Microbiol.">
        <title>Zhouia spongiae sp. nov., isolated from a marine sponge.</title>
        <authorList>
            <person name="Zhuang L."/>
            <person name="Lin B."/>
            <person name="Qin F."/>
            <person name="Luo L."/>
        </authorList>
    </citation>
    <scope>NUCLEOTIDE SEQUENCE [LARGE SCALE GENOMIC DNA]</scope>
    <source>
        <strain evidence="14 15">HN-Y44</strain>
    </source>
</reference>
<evidence type="ECO:0000256" key="5">
    <source>
        <dbReference type="ARBA" id="ARBA00022801"/>
    </source>
</evidence>
<feature type="binding site" evidence="12">
    <location>
        <position position="705"/>
    </location>
    <ligand>
        <name>Mg(2+)</name>
        <dbReference type="ChEBI" id="CHEBI:18420"/>
        <label>2</label>
    </ligand>
</feature>
<accession>A0ABY3YPK3</accession>
<comment type="function">
    <text evidence="12">CRISPR (clustered regularly interspaced short palindromic repeat) is an adaptive immune system that provides protection against mobile genetic elements (viruses, transposable elements and conjugative plasmids). CRISPR clusters contain spacers, sequences complementary to antecedent mobile elements, and target invading nucleic acids. CRISPR clusters are transcribed and processed into CRISPR RNA (crRNA). In type II CRISPR systems correct processing of pre-crRNA requires a trans-encoded small RNA (tracrRNA), endogenous ribonuclease 3 (rnc) and this protein. The tracrRNA serves as a guide for ribonuclease 3-aided processing of pre-crRNA. Subsequently Cas9/crRNA/tracrRNA endonucleolytically cleaves linear or circular dsDNA target complementary to the spacer; Cas9 is inactive in the absence of the 2 guide RNAs (gRNA). Cas9 recognizes the protospacer adjacent motif (PAM) in the CRISPR repeat sequences to help distinguish self versus nonself, as targets within the bacterial CRISPR locus do not have PAMs. PAM recognition is also required for catalytic activity.</text>
</comment>
<keyword evidence="7 12" id="KW-0694">RNA-binding</keyword>
<keyword evidence="15" id="KW-1185">Reference proteome</keyword>
<dbReference type="HAMAP" id="MF_01480">
    <property type="entry name" value="Cas9"/>
    <property type="match status" value="1"/>
</dbReference>
<dbReference type="PROSITE" id="PS51749">
    <property type="entry name" value="HNH_CAS9"/>
    <property type="match status" value="1"/>
</dbReference>
<evidence type="ECO:0000256" key="2">
    <source>
        <dbReference type="ARBA" id="ARBA00022722"/>
    </source>
</evidence>
<keyword evidence="2 12" id="KW-0540">Nuclease</keyword>
<keyword evidence="5 12" id="KW-0378">Hydrolase</keyword>
<dbReference type="InterPro" id="IPR041383">
    <property type="entry name" value="RuvC_III"/>
</dbReference>
<evidence type="ECO:0000259" key="13">
    <source>
        <dbReference type="PROSITE" id="PS51749"/>
    </source>
</evidence>
<comment type="cofactor">
    <cofactor evidence="1 12">
        <name>Mg(2+)</name>
        <dbReference type="ChEBI" id="CHEBI:18420"/>
    </cofactor>
</comment>
<evidence type="ECO:0000256" key="11">
    <source>
        <dbReference type="ARBA" id="ARBA00046380"/>
    </source>
</evidence>
<evidence type="ECO:0000313" key="14">
    <source>
        <dbReference type="EMBL" id="UNY99626.1"/>
    </source>
</evidence>
<feature type="binding site" evidence="12">
    <location>
        <position position="7"/>
    </location>
    <ligand>
        <name>Mg(2+)</name>
        <dbReference type="ChEBI" id="CHEBI:18420"/>
        <label>2</label>
    </ligand>
</feature>
<evidence type="ECO:0000256" key="10">
    <source>
        <dbReference type="ARBA" id="ARBA00023211"/>
    </source>
</evidence>
<keyword evidence="9 12" id="KW-0238">DNA-binding</keyword>
<gene>
    <name evidence="12" type="primary">cas9</name>
    <name evidence="14" type="ORF">MQE36_04590</name>
</gene>
<dbReference type="Pfam" id="PF13395">
    <property type="entry name" value="HNH_4"/>
    <property type="match status" value="1"/>
</dbReference>